<accession>A0ABU9AQV1</accession>
<feature type="signal peptide" evidence="2">
    <location>
        <begin position="1"/>
        <end position="22"/>
    </location>
</feature>
<dbReference type="Proteomes" id="UP001371305">
    <property type="component" value="Unassembled WGS sequence"/>
</dbReference>
<organism evidence="3 4">
    <name type="scientific">Luteolibacter soli</name>
    <dbReference type="NCBI Taxonomy" id="3135280"/>
    <lineage>
        <taxon>Bacteria</taxon>
        <taxon>Pseudomonadati</taxon>
        <taxon>Verrucomicrobiota</taxon>
        <taxon>Verrucomicrobiia</taxon>
        <taxon>Verrucomicrobiales</taxon>
        <taxon>Verrucomicrobiaceae</taxon>
        <taxon>Luteolibacter</taxon>
    </lineage>
</organism>
<evidence type="ECO:0000256" key="1">
    <source>
        <dbReference type="SAM" id="MobiDB-lite"/>
    </source>
</evidence>
<evidence type="ECO:0000256" key="2">
    <source>
        <dbReference type="SAM" id="SignalP"/>
    </source>
</evidence>
<gene>
    <name evidence="3" type="ORF">WKV53_04540</name>
</gene>
<sequence length="274" mass="29428">MIRSLLLMLAASPLLCADPAPAEPGKKGGAFGPDESAEPVSPVEPGTLPAPDQPVAPAEPAIKELDADRVQIGEVILNKKTREIRFPAAVNMAGGELLEFALVHTNGKVHESLLVTDVSATPINLAFKLLRYPASEELYAIIEKDGTMSNEFPKVADDVKAGARLKISVEWEDAGKKRTASINDWIAHGTTGEQMPAADPWVYGGSRVRDGKFVPDVTGDYIAIYLSNAALINFSGKDNNSDEVWLPFPKRVPPEGTKVTVIITPQQQKPAAKK</sequence>
<protein>
    <submittedName>
        <fullName evidence="3">YdjY domain-containing protein</fullName>
    </submittedName>
</protein>
<evidence type="ECO:0000313" key="4">
    <source>
        <dbReference type="Proteomes" id="UP001371305"/>
    </source>
</evidence>
<dbReference type="EMBL" id="JBBUKT010000001">
    <property type="protein sequence ID" value="MEK7949745.1"/>
    <property type="molecule type" value="Genomic_DNA"/>
</dbReference>
<dbReference type="InterPro" id="IPR047750">
    <property type="entry name" value="YdjY-like"/>
</dbReference>
<feature type="chain" id="PRO_5046159749" evidence="2">
    <location>
        <begin position="23"/>
        <end position="274"/>
    </location>
</feature>
<name>A0ABU9AQV1_9BACT</name>
<evidence type="ECO:0000313" key="3">
    <source>
        <dbReference type="EMBL" id="MEK7949745.1"/>
    </source>
</evidence>
<dbReference type="RefSeq" id="WP_341403163.1">
    <property type="nucleotide sequence ID" value="NZ_JBBUKT010000001.1"/>
</dbReference>
<proteinExistence type="predicted"/>
<keyword evidence="4" id="KW-1185">Reference proteome</keyword>
<feature type="region of interest" description="Disordered" evidence="1">
    <location>
        <begin position="21"/>
        <end position="55"/>
    </location>
</feature>
<dbReference type="NCBIfam" id="NF040466">
    <property type="entry name" value="ydjY_domain"/>
    <property type="match status" value="1"/>
</dbReference>
<keyword evidence="2" id="KW-0732">Signal</keyword>
<reference evidence="3 4" key="1">
    <citation type="submission" date="2024-04" db="EMBL/GenBank/DDBJ databases">
        <title>Luteolibacter sp. isolated from soil.</title>
        <authorList>
            <person name="An J."/>
        </authorList>
    </citation>
    <scope>NUCLEOTIDE SEQUENCE [LARGE SCALE GENOMIC DNA]</scope>
    <source>
        <strain evidence="3 4">Y139</strain>
    </source>
</reference>
<comment type="caution">
    <text evidence="3">The sequence shown here is derived from an EMBL/GenBank/DDBJ whole genome shotgun (WGS) entry which is preliminary data.</text>
</comment>